<reference evidence="2" key="1">
    <citation type="submission" date="2015-01" db="EMBL/GenBank/DDBJ databases">
        <authorList>
            <person name="Manzoor Shahid"/>
            <person name="Zubair Saima"/>
        </authorList>
    </citation>
    <scope>NUCLEOTIDE SEQUENCE [LARGE SCALE GENOMIC DNA]</scope>
    <source>
        <strain evidence="2">V1</strain>
    </source>
</reference>
<dbReference type="AlphaFoldDB" id="A0A0B7H261"/>
<name>A0A0B7H261_TREPH</name>
<dbReference type="EMBL" id="CDNC01000047">
    <property type="protein sequence ID" value="CEM63006.1"/>
    <property type="molecule type" value="Genomic_DNA"/>
</dbReference>
<proteinExistence type="predicted"/>
<evidence type="ECO:0000313" key="1">
    <source>
        <dbReference type="EMBL" id="CEM63006.1"/>
    </source>
</evidence>
<evidence type="ECO:0000313" key="2">
    <source>
        <dbReference type="Proteomes" id="UP000042527"/>
    </source>
</evidence>
<keyword evidence="2" id="KW-1185">Reference proteome</keyword>
<dbReference type="Proteomes" id="UP000042527">
    <property type="component" value="Unassembled WGS sequence"/>
</dbReference>
<sequence>MYITVNIATYPEAINAPAHVKIANAKTRNKE</sequence>
<organism evidence="1 2">
    <name type="scientific">Treponema phagedenis</name>
    <dbReference type="NCBI Taxonomy" id="162"/>
    <lineage>
        <taxon>Bacteria</taxon>
        <taxon>Pseudomonadati</taxon>
        <taxon>Spirochaetota</taxon>
        <taxon>Spirochaetia</taxon>
        <taxon>Spirochaetales</taxon>
        <taxon>Treponemataceae</taxon>
        <taxon>Treponema</taxon>
    </lineage>
</organism>
<protein>
    <submittedName>
        <fullName evidence="1">Uncharacterized protein</fullName>
    </submittedName>
</protein>
<gene>
    <name evidence="1" type="ORF">TPHV1_510073</name>
</gene>
<accession>A0A0B7H261</accession>